<evidence type="ECO:0000256" key="9">
    <source>
        <dbReference type="ARBA" id="ARBA00023065"/>
    </source>
</evidence>
<keyword evidence="3" id="KW-0813">Transport</keyword>
<dbReference type="InterPro" id="IPR039261">
    <property type="entry name" value="FNR_nucleotide-bd"/>
</dbReference>
<keyword evidence="16" id="KW-1185">Reference proteome</keyword>
<evidence type="ECO:0000256" key="12">
    <source>
        <dbReference type="ARBA" id="ARBA00066905"/>
    </source>
</evidence>
<keyword evidence="5" id="KW-0479">Metal-binding</keyword>
<dbReference type="Gene3D" id="3.40.50.80">
    <property type="entry name" value="Nucleotide-binding domain of ferredoxin-NADP reductase (FNR) module"/>
    <property type="match status" value="1"/>
</dbReference>
<feature type="domain" description="FAD-binding FR-type" evidence="14">
    <location>
        <begin position="362"/>
        <end position="467"/>
    </location>
</feature>
<evidence type="ECO:0000256" key="1">
    <source>
        <dbReference type="ARBA" id="ARBA00004141"/>
    </source>
</evidence>
<proteinExistence type="inferred from homology"/>
<evidence type="ECO:0000256" key="13">
    <source>
        <dbReference type="SAM" id="Phobius"/>
    </source>
</evidence>
<feature type="transmembrane region" description="Helical" evidence="13">
    <location>
        <begin position="209"/>
        <end position="228"/>
    </location>
</feature>
<keyword evidence="10 13" id="KW-0472">Membrane</keyword>
<name>A0AAV8BTN5_9POAL</name>
<comment type="subcellular location">
    <subcellularLocation>
        <location evidence="1">Membrane</location>
        <topology evidence="1">Multi-pass membrane protein</topology>
    </subcellularLocation>
</comment>
<dbReference type="PANTHER" id="PTHR11972">
    <property type="entry name" value="NADPH OXIDASE"/>
    <property type="match status" value="1"/>
</dbReference>
<dbReference type="CDD" id="cd06186">
    <property type="entry name" value="NOX_Duox_like_FAD_NADP"/>
    <property type="match status" value="1"/>
</dbReference>
<dbReference type="GO" id="GO:0140618">
    <property type="term" value="F:ferric-chelate reductase (NADH) activity"/>
    <property type="evidence" value="ECO:0007669"/>
    <property type="project" value="UniProtKB-EC"/>
</dbReference>
<evidence type="ECO:0000256" key="11">
    <source>
        <dbReference type="ARBA" id="ARBA00050970"/>
    </source>
</evidence>
<feature type="transmembrane region" description="Helical" evidence="13">
    <location>
        <begin position="64"/>
        <end position="88"/>
    </location>
</feature>
<evidence type="ECO:0000256" key="4">
    <source>
        <dbReference type="ARBA" id="ARBA00022692"/>
    </source>
</evidence>
<dbReference type="InterPro" id="IPR013121">
    <property type="entry name" value="Fe_red_NAD-bd_6"/>
</dbReference>
<dbReference type="InterPro" id="IPR050369">
    <property type="entry name" value="RBOH/FRE"/>
</dbReference>
<dbReference type="EMBL" id="JAMFTS010000005">
    <property type="protein sequence ID" value="KAJ4746556.1"/>
    <property type="molecule type" value="Genomic_DNA"/>
</dbReference>
<dbReference type="InterPro" id="IPR013112">
    <property type="entry name" value="FAD-bd_8"/>
</dbReference>
<keyword evidence="8" id="KW-0408">Iron</keyword>
<protein>
    <recommendedName>
        <fullName evidence="12">ferric-chelate reductase (NADH)</fullName>
        <ecNumber evidence="12">1.16.1.7</ecNumber>
    </recommendedName>
</protein>
<evidence type="ECO:0000256" key="5">
    <source>
        <dbReference type="ARBA" id="ARBA00022723"/>
    </source>
</evidence>
<evidence type="ECO:0000256" key="8">
    <source>
        <dbReference type="ARBA" id="ARBA00023004"/>
    </source>
</evidence>
<accession>A0AAV8BTN5</accession>
<dbReference type="SFLD" id="SFLDS00052">
    <property type="entry name" value="Ferric_Reductase_Domain"/>
    <property type="match status" value="1"/>
</dbReference>
<dbReference type="GO" id="GO:0046872">
    <property type="term" value="F:metal ion binding"/>
    <property type="evidence" value="ECO:0007669"/>
    <property type="project" value="UniProtKB-KW"/>
</dbReference>
<keyword evidence="9" id="KW-0406">Ion transport</keyword>
<dbReference type="SFLD" id="SFLDG01168">
    <property type="entry name" value="Ferric_reductase_subgroup_(FRE"/>
    <property type="match status" value="1"/>
</dbReference>
<evidence type="ECO:0000256" key="6">
    <source>
        <dbReference type="ARBA" id="ARBA00022989"/>
    </source>
</evidence>
<dbReference type="Pfam" id="PF08022">
    <property type="entry name" value="FAD_binding_8"/>
    <property type="match status" value="1"/>
</dbReference>
<keyword evidence="7" id="KW-0560">Oxidoreductase</keyword>
<dbReference type="GO" id="GO:0005886">
    <property type="term" value="C:plasma membrane"/>
    <property type="evidence" value="ECO:0007669"/>
    <property type="project" value="TreeGrafter"/>
</dbReference>
<feature type="transmembrane region" description="Helical" evidence="13">
    <location>
        <begin position="628"/>
        <end position="648"/>
    </location>
</feature>
<feature type="transmembrane region" description="Helical" evidence="13">
    <location>
        <begin position="323"/>
        <end position="354"/>
    </location>
</feature>
<reference evidence="15" key="1">
    <citation type="submission" date="2022-08" db="EMBL/GenBank/DDBJ databases">
        <authorList>
            <person name="Marques A."/>
        </authorList>
    </citation>
    <scope>NUCLEOTIDE SEQUENCE</scope>
    <source>
        <strain evidence="15">RhyPub2mFocal</strain>
        <tissue evidence="15">Leaves</tissue>
    </source>
</reference>
<comment type="catalytic activity">
    <reaction evidence="11">
        <text>2 a Fe(II)-siderophore + NAD(+) + H(+) = 2 a Fe(III)-siderophore + NADH</text>
        <dbReference type="Rhea" id="RHEA:15061"/>
        <dbReference type="Rhea" id="RHEA-COMP:11342"/>
        <dbReference type="Rhea" id="RHEA-COMP:11344"/>
        <dbReference type="ChEBI" id="CHEBI:15378"/>
        <dbReference type="ChEBI" id="CHEBI:29033"/>
        <dbReference type="ChEBI" id="CHEBI:29034"/>
        <dbReference type="ChEBI" id="CHEBI:57540"/>
        <dbReference type="ChEBI" id="CHEBI:57945"/>
        <dbReference type="EC" id="1.16.1.7"/>
    </reaction>
</comment>
<dbReference type="SUPFAM" id="SSF52343">
    <property type="entry name" value="Ferredoxin reductase-like, C-terminal NADP-linked domain"/>
    <property type="match status" value="1"/>
</dbReference>
<dbReference type="EC" id="1.16.1.7" evidence="12"/>
<evidence type="ECO:0000256" key="7">
    <source>
        <dbReference type="ARBA" id="ARBA00023002"/>
    </source>
</evidence>
<evidence type="ECO:0000313" key="15">
    <source>
        <dbReference type="EMBL" id="KAJ4746556.1"/>
    </source>
</evidence>
<feature type="transmembrane region" description="Helical" evidence="13">
    <location>
        <begin position="584"/>
        <end position="608"/>
    </location>
</feature>
<evidence type="ECO:0000256" key="3">
    <source>
        <dbReference type="ARBA" id="ARBA00022448"/>
    </source>
</evidence>
<feature type="transmembrane region" description="Helical" evidence="13">
    <location>
        <begin position="291"/>
        <end position="311"/>
    </location>
</feature>
<feature type="transmembrane region" description="Helical" evidence="13">
    <location>
        <begin position="160"/>
        <end position="188"/>
    </location>
</feature>
<feature type="transmembrane region" description="Helical" evidence="13">
    <location>
        <begin position="248"/>
        <end position="270"/>
    </location>
</feature>
<evidence type="ECO:0000259" key="14">
    <source>
        <dbReference type="PROSITE" id="PS51384"/>
    </source>
</evidence>
<evidence type="ECO:0000256" key="2">
    <source>
        <dbReference type="ARBA" id="ARBA00006278"/>
    </source>
</evidence>
<comment type="caution">
    <text evidence="15">The sequence shown here is derived from an EMBL/GenBank/DDBJ whole genome shotgun (WGS) entry which is preliminary data.</text>
</comment>
<feature type="transmembrane region" description="Helical" evidence="13">
    <location>
        <begin position="109"/>
        <end position="129"/>
    </location>
</feature>
<organism evidence="15 16">
    <name type="scientific">Rhynchospora pubera</name>
    <dbReference type="NCBI Taxonomy" id="906938"/>
    <lineage>
        <taxon>Eukaryota</taxon>
        <taxon>Viridiplantae</taxon>
        <taxon>Streptophyta</taxon>
        <taxon>Embryophyta</taxon>
        <taxon>Tracheophyta</taxon>
        <taxon>Spermatophyta</taxon>
        <taxon>Magnoliopsida</taxon>
        <taxon>Liliopsida</taxon>
        <taxon>Poales</taxon>
        <taxon>Cyperaceae</taxon>
        <taxon>Cyperoideae</taxon>
        <taxon>Rhynchosporeae</taxon>
        <taxon>Rhynchospora</taxon>
    </lineage>
</organism>
<dbReference type="Proteomes" id="UP001140206">
    <property type="component" value="Chromosome 5"/>
</dbReference>
<dbReference type="PANTHER" id="PTHR11972:SF41">
    <property type="entry name" value="FERRIC REDUCTION OXIDASE 2"/>
    <property type="match status" value="1"/>
</dbReference>
<dbReference type="Pfam" id="PF08030">
    <property type="entry name" value="NAD_binding_6"/>
    <property type="match status" value="1"/>
</dbReference>
<dbReference type="PROSITE" id="PS51384">
    <property type="entry name" value="FAD_FR"/>
    <property type="match status" value="1"/>
</dbReference>
<comment type="similarity">
    <text evidence="2">Belongs to the ferric reductase (FRE) family.</text>
</comment>
<evidence type="ECO:0000313" key="16">
    <source>
        <dbReference type="Proteomes" id="UP001140206"/>
    </source>
</evidence>
<dbReference type="Pfam" id="PF01794">
    <property type="entry name" value="Ferric_reduct"/>
    <property type="match status" value="1"/>
</dbReference>
<dbReference type="SUPFAM" id="SSF63380">
    <property type="entry name" value="Riboflavin synthase domain-like"/>
    <property type="match status" value="1"/>
</dbReference>
<keyword evidence="6 13" id="KW-1133">Transmembrane helix</keyword>
<evidence type="ECO:0000256" key="10">
    <source>
        <dbReference type="ARBA" id="ARBA00023136"/>
    </source>
</evidence>
<sequence length="752" mass="84868">MPSTTYQPYKMEEVSKKELNTEAQKNIFGRIALNMSSNTVPGISSVQSSSMHDNKPNVLKVMKILLALVFAGWIFIWIIVPTSTYRYTWSPKLYADTNSTYFGRQGTNILIFAFPVMFIAVLGCIYLHLSKKNVHTGNRSSKFSSQMAAWKRPVLVRGPLGVVSGIELAFCLMFLALLVWCFWTYLSVSFSRLKIHGSEKVWQAKLDSVGLRFGLIGNLCLAFLFFPVTRGSSLLPLIGLTSDSCIKYHIWLGHIVMTLFSAHAICYIIYWASTNQIDEMIKWSKTDVANVPGELALLTGLVLWATTFPRIRRKMFELFYYTHHLYIAFLFFFMLHVGIGFFCMILPGVFLFMVDRYLRFLQSRTKVHLVSARLLPSEGIELNFSKNPGFSYNPLSIIFINVPSVSSLQWHPFTITSSSNLEPERLSVVIKKEGSWTQKLYRALSSHTNVDGLDISVEGPYSPITMNFMRYQSLVMISGGSGITPFISIIREFIHQSNTLNIETPNLVLICAFKNSMDLTMLDLLLPVSGNVSDLSRLNLRIEVYVTREKEAPINVAQTMIRTICFKPNPSQTPISPVLGPNSWLCLAAIISSSFIAFLILIGILQRFYIYPIDKNTGEIYSLSSRTVLNLLFMCLSIVVASTIPFLINKRRNMKDAKQIKSLDLPTPMTSPSSWYHCSDREMESLPQESLVKATKVHYGSRPDLKKSLLEIKEENVGVMTSGPTGMRHEVAAICSSGLASNLHYESISFSW</sequence>
<keyword evidence="4 13" id="KW-0812">Transmembrane</keyword>
<gene>
    <name evidence="15" type="ORF">LUZ62_080961</name>
</gene>
<dbReference type="GO" id="GO:0006811">
    <property type="term" value="P:monoatomic ion transport"/>
    <property type="evidence" value="ECO:0007669"/>
    <property type="project" value="UniProtKB-KW"/>
</dbReference>
<dbReference type="AlphaFoldDB" id="A0AAV8BTN5"/>
<dbReference type="InterPro" id="IPR013130">
    <property type="entry name" value="Fe3_Rdtase_TM_dom"/>
</dbReference>
<dbReference type="FunFam" id="3.40.50.80:FF:000039">
    <property type="entry name" value="Ferric reduction oxidase 3"/>
    <property type="match status" value="1"/>
</dbReference>
<dbReference type="InterPro" id="IPR017927">
    <property type="entry name" value="FAD-bd_FR_type"/>
</dbReference>
<dbReference type="InterPro" id="IPR017938">
    <property type="entry name" value="Riboflavin_synthase-like_b-brl"/>
</dbReference>